<dbReference type="Pfam" id="PF14613">
    <property type="entry name" value="HAM1_C"/>
    <property type="match status" value="1"/>
</dbReference>
<feature type="region of interest" description="Disordered" evidence="2">
    <location>
        <begin position="348"/>
        <end position="435"/>
    </location>
</feature>
<name>A0ABR3PT26_9TREE</name>
<dbReference type="Pfam" id="PF19343">
    <property type="entry name" value="HAM1_N"/>
    <property type="match status" value="2"/>
</dbReference>
<feature type="compositionally biased region" description="Basic and acidic residues" evidence="2">
    <location>
        <begin position="161"/>
        <end position="183"/>
    </location>
</feature>
<dbReference type="PANTHER" id="PTHR31138:SF1">
    <property type="entry name" value="PDZ DOMAIN-CONTAINING PROTEIN"/>
    <property type="match status" value="1"/>
</dbReference>
<evidence type="ECO:0000313" key="5">
    <source>
        <dbReference type="EMBL" id="KAL1405597.1"/>
    </source>
</evidence>
<feature type="compositionally biased region" description="Basic and acidic residues" evidence="2">
    <location>
        <begin position="1047"/>
        <end position="1063"/>
    </location>
</feature>
<dbReference type="InterPro" id="IPR045967">
    <property type="entry name" value="HAM1-like_N"/>
</dbReference>
<feature type="domain" description="HAM1-like N-terminal" evidence="4">
    <location>
        <begin position="241"/>
        <end position="790"/>
    </location>
</feature>
<feature type="compositionally biased region" description="Acidic residues" evidence="2">
    <location>
        <begin position="373"/>
        <end position="387"/>
    </location>
</feature>
<sequence length="1107" mass="122955">MAMGQSKSKRARARAADDDLPSDLHNEVAEHPTSGAVTHVMRVDDAQRIEDDVEDNLKLWGLMEALRNGYLPSNAQLDIALQKVGELVEPERAKNADTEKALEAIVSLAETLRAALKEKNADQLIQDTAYLAFQESRGEVGERITRRVTQLPKVKNPPWRIKHEERGGGTDEREEEGKAERPAVVRQPSSSSLASGESAYTTASSTAHDPDVGVGAPVDAALDTRSALDKSGAQDGARQGELYVAAKHVRTLGLIFATNGELRAALGELVAIARDMAKNADKEEVDEEKRRAKKARREREKEEREKRKKGELPNGEVGTSAAPKSPETKATSSWQDWSAGQFDILQMSIPSLPFPTPPRRPSRRSKTPPAAPEPEEDAEEDADDELDAATPAPQPPGAFFNDADNHPEVTWHDIDVGDDATKKAQDSVDRAEAAKKDPRTAKFIGHLKIAVGSLQDQDGYIEAMEWLMDMFKAYEEEVLQRETAKGALSRMAKAGERKVNGEKEVPEAPAASSPTRQILANFVTIMERFARGRSTNPIQKAIADLYADVFDDDSAMKLWRDVDRLIANVLLKKGYLGSDECSDKADDIWKRLMAWLKDGVYRAHWNALCFGVSYWLGWKDDDPKKEDRPWFRDDPITAKLQDDVHEISSAMFLDRKGRLTFKPHIWQDVFNLVFPALAQGGGGFFPLPRIEFASPNVELVLENVYLSISNLLPTMVTIEEHRMTKLSPFEAIKNTHRNRSKIRISQIQGDVRDAMIWVKLRKFKITDQGDVDLTLARQGLSITLDLELNTDEKAKRMLTVHDVDVNIDQLSLRVRNSSRDRFFGFILPAVGIPFLKRKLSAVLERKIRVLLERTNAEMMEIRRRLEAANKEAKRQEVKDDASSSQRLYRIIGKRLQEIKKEKDAVKAVKRKRTERLRYESIQRHNAGPDSPVSSPSSSTSSVVITEAGDFPRAPIDKKKAFKISARLEEALLPHLSADAERSIVYRRWRSEESSRRANAATSAIDRTTTSVAATATGLRGNKGAKGGQNLWWSPVFNWDWRGLGDHGKVKREGGGKAKHEAGGKPKHQAAGKAARRKSPAKSADKAAAAGDAPPTLGKPTPGTSAAL</sequence>
<dbReference type="Proteomes" id="UP001565368">
    <property type="component" value="Unassembled WGS sequence"/>
</dbReference>
<protein>
    <recommendedName>
        <fullName evidence="7">SMP-LTD domain-containing protein</fullName>
    </recommendedName>
</protein>
<feature type="region of interest" description="Disordered" evidence="2">
    <location>
        <begin position="1"/>
        <end position="36"/>
    </location>
</feature>
<dbReference type="EMBL" id="JBBXJM010000007">
    <property type="protein sequence ID" value="KAL1405597.1"/>
    <property type="molecule type" value="Genomic_DNA"/>
</dbReference>
<accession>A0ABR3PT26</accession>
<proteinExistence type="predicted"/>
<evidence type="ECO:0000313" key="6">
    <source>
        <dbReference type="Proteomes" id="UP001565368"/>
    </source>
</evidence>
<feature type="region of interest" description="Disordered" evidence="2">
    <location>
        <begin position="279"/>
        <end position="334"/>
    </location>
</feature>
<dbReference type="Gene3D" id="3.15.10.10">
    <property type="entry name" value="Bactericidal permeability-increasing protein, domain 1"/>
    <property type="match status" value="1"/>
</dbReference>
<evidence type="ECO:0000259" key="3">
    <source>
        <dbReference type="Pfam" id="PF14613"/>
    </source>
</evidence>
<feature type="region of interest" description="Disordered" evidence="2">
    <location>
        <begin position="148"/>
        <end position="217"/>
    </location>
</feature>
<evidence type="ECO:0008006" key="7">
    <source>
        <dbReference type="Google" id="ProtNLM"/>
    </source>
</evidence>
<feature type="compositionally biased region" description="Basic residues" evidence="2">
    <location>
        <begin position="1064"/>
        <end position="1079"/>
    </location>
</feature>
<organism evidence="5 6">
    <name type="scientific">Vanrija albida</name>
    <dbReference type="NCBI Taxonomy" id="181172"/>
    <lineage>
        <taxon>Eukaryota</taxon>
        <taxon>Fungi</taxon>
        <taxon>Dikarya</taxon>
        <taxon>Basidiomycota</taxon>
        <taxon>Agaricomycotina</taxon>
        <taxon>Tremellomycetes</taxon>
        <taxon>Trichosporonales</taxon>
        <taxon>Trichosporonaceae</taxon>
        <taxon>Vanrija</taxon>
    </lineage>
</organism>
<feature type="coiled-coil region" evidence="1">
    <location>
        <begin position="851"/>
        <end position="878"/>
    </location>
</feature>
<keyword evidence="1" id="KW-0175">Coiled coil</keyword>
<dbReference type="RefSeq" id="XP_069205541.1">
    <property type="nucleotide sequence ID" value="XM_069357604.1"/>
</dbReference>
<feature type="compositionally biased region" description="Basic and acidic residues" evidence="2">
    <location>
        <begin position="279"/>
        <end position="290"/>
    </location>
</feature>
<keyword evidence="6" id="KW-1185">Reference proteome</keyword>
<feature type="domain" description="HAM1-like C-terminal" evidence="3">
    <location>
        <begin position="805"/>
        <end position="910"/>
    </location>
</feature>
<feature type="compositionally biased region" description="Low complexity" evidence="2">
    <location>
        <begin position="928"/>
        <end position="940"/>
    </location>
</feature>
<dbReference type="PANTHER" id="PTHR31138">
    <property type="entry name" value="CHROMOSOME 19, WHOLE GENOME SHOTGUN SEQUENCE"/>
    <property type="match status" value="1"/>
</dbReference>
<gene>
    <name evidence="5" type="ORF">Q8F55_009236</name>
</gene>
<feature type="region of interest" description="Disordered" evidence="2">
    <location>
        <begin position="916"/>
        <end position="940"/>
    </location>
</feature>
<evidence type="ECO:0000256" key="2">
    <source>
        <dbReference type="SAM" id="MobiDB-lite"/>
    </source>
</evidence>
<evidence type="ECO:0000259" key="4">
    <source>
        <dbReference type="Pfam" id="PF19343"/>
    </source>
</evidence>
<feature type="region of interest" description="Disordered" evidence="2">
    <location>
        <begin position="1047"/>
        <end position="1107"/>
    </location>
</feature>
<reference evidence="5 6" key="1">
    <citation type="submission" date="2023-08" db="EMBL/GenBank/DDBJ databases">
        <title>Annotated Genome Sequence of Vanrija albida AlHP1.</title>
        <authorList>
            <person name="Herzog R."/>
        </authorList>
    </citation>
    <scope>NUCLEOTIDE SEQUENCE [LARGE SCALE GENOMIC DNA]</scope>
    <source>
        <strain evidence="5 6">AlHP1</strain>
    </source>
</reference>
<evidence type="ECO:0000256" key="1">
    <source>
        <dbReference type="SAM" id="Coils"/>
    </source>
</evidence>
<comment type="caution">
    <text evidence="5">The sequence shown here is derived from an EMBL/GenBank/DDBJ whole genome shotgun (WGS) entry which is preliminary data.</text>
</comment>
<feature type="compositionally biased region" description="Low complexity" evidence="2">
    <location>
        <begin position="189"/>
        <end position="198"/>
    </location>
</feature>
<dbReference type="InterPro" id="IPR027842">
    <property type="entry name" value="HAM1-like_C"/>
</dbReference>
<feature type="compositionally biased region" description="Basic and acidic residues" evidence="2">
    <location>
        <begin position="14"/>
        <end position="30"/>
    </location>
</feature>
<feature type="compositionally biased region" description="Basic and acidic residues" evidence="2">
    <location>
        <begin position="403"/>
        <end position="435"/>
    </location>
</feature>
<dbReference type="GeneID" id="95990279"/>
<feature type="compositionally biased region" description="Basic and acidic residues" evidence="2">
    <location>
        <begin position="297"/>
        <end position="311"/>
    </location>
</feature>
<feature type="domain" description="HAM1-like N-terminal" evidence="4">
    <location>
        <begin position="39"/>
        <end position="137"/>
    </location>
</feature>